<evidence type="ECO:0000256" key="1">
    <source>
        <dbReference type="SAM" id="MobiDB-lite"/>
    </source>
</evidence>
<feature type="compositionally biased region" description="Basic and acidic residues" evidence="1">
    <location>
        <begin position="49"/>
        <end position="69"/>
    </location>
</feature>
<name>A0ABX8YKF2_9PSED</name>
<dbReference type="RefSeq" id="WP_141231768.1">
    <property type="nucleotide sequence ID" value="NZ_CP071586.1"/>
</dbReference>
<dbReference type="Proteomes" id="UP000824588">
    <property type="component" value="Chromosome"/>
</dbReference>
<accession>A0ABX8YKF2</accession>
<reference evidence="2 3" key="1">
    <citation type="journal article" date="2022" name="Int. J. Syst. Evol. Microbiol.">
        <title>Pseudomonas germanica sp. nov., isolated from Iris germanica rhizomes.</title>
        <authorList>
            <person name="Atanasov K.E."/>
            <person name="Galbis D.M."/>
            <person name="Gallego J."/>
            <person name="Serpico A."/>
            <person name="Bosch M."/>
            <person name="Altabella T."/>
            <person name="Ferrer A."/>
        </authorList>
    </citation>
    <scope>NUCLEOTIDE SEQUENCE [LARGE SCALE GENOMIC DNA]</scope>
    <source>
        <strain evidence="2 3">FIT28</strain>
    </source>
</reference>
<feature type="region of interest" description="Disordered" evidence="1">
    <location>
        <begin position="45"/>
        <end position="69"/>
    </location>
</feature>
<dbReference type="EMBL" id="CP071586">
    <property type="protein sequence ID" value="QYY79786.1"/>
    <property type="molecule type" value="Genomic_DNA"/>
</dbReference>
<protein>
    <submittedName>
        <fullName evidence="2">Uncharacterized protein</fullName>
    </submittedName>
</protein>
<gene>
    <name evidence="2" type="ORF">J0G10_18810</name>
</gene>
<organism evidence="2 3">
    <name type="scientific">Pseudomonas germanica</name>
    <dbReference type="NCBI Taxonomy" id="2815720"/>
    <lineage>
        <taxon>Bacteria</taxon>
        <taxon>Pseudomonadati</taxon>
        <taxon>Pseudomonadota</taxon>
        <taxon>Gammaproteobacteria</taxon>
        <taxon>Pseudomonadales</taxon>
        <taxon>Pseudomonadaceae</taxon>
        <taxon>Pseudomonas</taxon>
    </lineage>
</organism>
<sequence length="69" mass="8047">MFNVFILKRARNGRPVADADFPLVARQKAKSRFHPKVETAEAWASMEQSVHEQGDQDDDRDRYAEEKQQ</sequence>
<evidence type="ECO:0000313" key="2">
    <source>
        <dbReference type="EMBL" id="QYY79786.1"/>
    </source>
</evidence>
<proteinExistence type="predicted"/>
<keyword evidence="3" id="KW-1185">Reference proteome</keyword>
<evidence type="ECO:0000313" key="3">
    <source>
        <dbReference type="Proteomes" id="UP000824588"/>
    </source>
</evidence>